<dbReference type="OrthoDB" id="384721at2"/>
<keyword evidence="3" id="KW-1185">Reference proteome</keyword>
<dbReference type="Gene3D" id="3.20.20.190">
    <property type="entry name" value="Phosphatidylinositol (PI) phosphodiesterase"/>
    <property type="match status" value="1"/>
</dbReference>
<organism evidence="2 3">
    <name type="scientific">Altericroceibacterium endophyticum</name>
    <dbReference type="NCBI Taxonomy" id="1808508"/>
    <lineage>
        <taxon>Bacteria</taxon>
        <taxon>Pseudomonadati</taxon>
        <taxon>Pseudomonadota</taxon>
        <taxon>Alphaproteobacteria</taxon>
        <taxon>Sphingomonadales</taxon>
        <taxon>Erythrobacteraceae</taxon>
        <taxon>Altericroceibacterium</taxon>
    </lineage>
</organism>
<dbReference type="SUPFAM" id="SSF51695">
    <property type="entry name" value="PLC-like phosphodiesterases"/>
    <property type="match status" value="1"/>
</dbReference>
<dbReference type="InterPro" id="IPR030395">
    <property type="entry name" value="GP_PDE_dom"/>
</dbReference>
<reference evidence="2 3" key="1">
    <citation type="submission" date="2019-12" db="EMBL/GenBank/DDBJ databases">
        <title>Genomic-based taxomic classification of the family Erythrobacteraceae.</title>
        <authorList>
            <person name="Xu L."/>
        </authorList>
    </citation>
    <scope>NUCLEOTIDE SEQUENCE [LARGE SCALE GENOMIC DNA]</scope>
    <source>
        <strain evidence="2 3">LMG 29518</strain>
    </source>
</reference>
<dbReference type="EMBL" id="WTYT01000002">
    <property type="protein sequence ID" value="MXO65474.1"/>
    <property type="molecule type" value="Genomic_DNA"/>
</dbReference>
<proteinExistence type="predicted"/>
<dbReference type="PANTHER" id="PTHR46211:SF1">
    <property type="entry name" value="GLYCEROPHOSPHODIESTER PHOSPHODIESTERASE, CYTOPLASMIC"/>
    <property type="match status" value="1"/>
</dbReference>
<dbReference type="PANTHER" id="PTHR46211">
    <property type="entry name" value="GLYCEROPHOSPHORYL DIESTER PHOSPHODIESTERASE"/>
    <property type="match status" value="1"/>
</dbReference>
<comment type="caution">
    <text evidence="2">The sequence shown here is derived from an EMBL/GenBank/DDBJ whole genome shotgun (WGS) entry which is preliminary data.</text>
</comment>
<name>A0A6I4T2L5_9SPHN</name>
<dbReference type="InterPro" id="IPR017946">
    <property type="entry name" value="PLC-like_Pdiesterase_TIM-brl"/>
</dbReference>
<evidence type="ECO:0000313" key="3">
    <source>
        <dbReference type="Proteomes" id="UP000438476"/>
    </source>
</evidence>
<dbReference type="AlphaFoldDB" id="A0A6I4T2L5"/>
<evidence type="ECO:0000259" key="1">
    <source>
        <dbReference type="PROSITE" id="PS51704"/>
    </source>
</evidence>
<gene>
    <name evidence="2" type="ORF">GRI91_06880</name>
</gene>
<protein>
    <submittedName>
        <fullName evidence="2">Glycerophosphodiester phosphodiesterase</fullName>
    </submittedName>
</protein>
<sequence length="256" mass="28939">MVSLLWRTLNSWLAPLPLADHFDWLTAQDYTHRGLHGLGRVENTLSAFQSAMDRGLGIECDVRLSADGLAMVFHDETLTRLADRPERVSRLSAKQLSKVLVGPRDTIPTLGQMLQCVDGAVPILIELKSPANSRVEPLCLAVRRELEGYRGHCAVMSFDPRVSRWFWRYSPDTCRGLVLSEENARTYSATIRRYRALRRAMPHFLAYDIRDLPSSFARKQRKRGIPLLSWTVRSPALRETARHEADGCIAEGEGLA</sequence>
<dbReference type="GO" id="GO:0008081">
    <property type="term" value="F:phosphoric diester hydrolase activity"/>
    <property type="evidence" value="ECO:0007669"/>
    <property type="project" value="InterPro"/>
</dbReference>
<evidence type="ECO:0000313" key="2">
    <source>
        <dbReference type="EMBL" id="MXO65474.1"/>
    </source>
</evidence>
<dbReference type="Pfam" id="PF03009">
    <property type="entry name" value="GDPD"/>
    <property type="match status" value="1"/>
</dbReference>
<accession>A0A6I4T2L5</accession>
<dbReference type="PROSITE" id="PS51704">
    <property type="entry name" value="GP_PDE"/>
    <property type="match status" value="1"/>
</dbReference>
<dbReference type="Proteomes" id="UP000438476">
    <property type="component" value="Unassembled WGS sequence"/>
</dbReference>
<dbReference type="GO" id="GO:0006629">
    <property type="term" value="P:lipid metabolic process"/>
    <property type="evidence" value="ECO:0007669"/>
    <property type="project" value="InterPro"/>
</dbReference>
<feature type="domain" description="GP-PDE" evidence="1">
    <location>
        <begin position="27"/>
        <end position="256"/>
    </location>
</feature>